<name>A0A364NME6_9GAMM</name>
<comment type="caution">
    <text evidence="1">The sequence shown here is derived from an EMBL/GenBank/DDBJ whole genome shotgun (WGS) entry which is preliminary data.</text>
</comment>
<dbReference type="AlphaFoldDB" id="A0A364NME6"/>
<accession>A0A364NME6</accession>
<evidence type="ECO:0008006" key="3">
    <source>
        <dbReference type="Google" id="ProtNLM"/>
    </source>
</evidence>
<reference evidence="1 2" key="1">
    <citation type="submission" date="2018-06" db="EMBL/GenBank/DDBJ databases">
        <title>Nitrincola tibetense sp. nov., isolated from Lake XuguoCo on Tibetan Plateau.</title>
        <authorList>
            <person name="Xing P."/>
        </authorList>
    </citation>
    <scope>NUCLEOTIDE SEQUENCE [LARGE SCALE GENOMIC DNA]</scope>
    <source>
        <strain evidence="2">xg18</strain>
    </source>
</reference>
<protein>
    <recommendedName>
        <fullName evidence="3">Tetratricopeptide repeat protein</fullName>
    </recommendedName>
</protein>
<dbReference type="EMBL" id="QKRX01000005">
    <property type="protein sequence ID" value="RAU18231.1"/>
    <property type="molecule type" value="Genomic_DNA"/>
</dbReference>
<dbReference type="RefSeq" id="WP_112158873.1">
    <property type="nucleotide sequence ID" value="NZ_QKRX01000005.1"/>
</dbReference>
<evidence type="ECO:0000313" key="2">
    <source>
        <dbReference type="Proteomes" id="UP000250744"/>
    </source>
</evidence>
<gene>
    <name evidence="1" type="ORF">DN062_08315</name>
</gene>
<proteinExistence type="predicted"/>
<organism evidence="1 2">
    <name type="scientific">Nitrincola tibetensis</name>
    <dbReference type="NCBI Taxonomy" id="2219697"/>
    <lineage>
        <taxon>Bacteria</taxon>
        <taxon>Pseudomonadati</taxon>
        <taxon>Pseudomonadota</taxon>
        <taxon>Gammaproteobacteria</taxon>
        <taxon>Oceanospirillales</taxon>
        <taxon>Oceanospirillaceae</taxon>
        <taxon>Nitrincola</taxon>
    </lineage>
</organism>
<dbReference type="Proteomes" id="UP000250744">
    <property type="component" value="Unassembled WGS sequence"/>
</dbReference>
<sequence>MPQTNVDEVLAKIARFEQFGDNDSHVVFEKKSLQREIQNDIKKLKEVSISDGYMTDMIFNGIQKNEAKCRSYYELAKQQGAYSRQLDWNFALSLGYLGYESEASDIFLDLVDRDLGEPEIYRGASTHFSDMGYFDKAVQVLEKGLKLKDCLITERLIVCEKLANFVDQLNIPKNELNRYMSTVQEFQQKKGLYFKDRRYDFFDDGHETIACIEINTGKSIDDVNRLNDELFDLLASKDFTADIALNFVTMFR</sequence>
<keyword evidence="2" id="KW-1185">Reference proteome</keyword>
<evidence type="ECO:0000313" key="1">
    <source>
        <dbReference type="EMBL" id="RAU18231.1"/>
    </source>
</evidence>